<name>A0ABV8SUM2_9GAMM</name>
<sequence length="163" mass="18073">MSFQITGLPLSQFSALFAMSDEALASQGAIRVTADEQPGFPCRVSLQDAEVGEKLILLNYEHLPVATPYRSRHAIYVRESATEAHLEIDEVPQQLRPRLLSLRGFDSQGMMKAAEVVPGTAIENLIEQMFSNPAIAFLHVHNAKWGCFAARVDRTEVPVNRLP</sequence>
<proteinExistence type="predicted"/>
<keyword evidence="2" id="KW-1185">Reference proteome</keyword>
<accession>A0ABV8SUM2</accession>
<protein>
    <submittedName>
        <fullName evidence="1">DUF1203 domain-containing protein</fullName>
    </submittedName>
</protein>
<gene>
    <name evidence="1" type="ORF">ACFPN2_19575</name>
</gene>
<reference evidence="2" key="1">
    <citation type="journal article" date="2019" name="Int. J. Syst. Evol. Microbiol.">
        <title>The Global Catalogue of Microorganisms (GCM) 10K type strain sequencing project: providing services to taxonomists for standard genome sequencing and annotation.</title>
        <authorList>
            <consortium name="The Broad Institute Genomics Platform"/>
            <consortium name="The Broad Institute Genome Sequencing Center for Infectious Disease"/>
            <person name="Wu L."/>
            <person name="Ma J."/>
        </authorList>
    </citation>
    <scope>NUCLEOTIDE SEQUENCE [LARGE SCALE GENOMIC DNA]</scope>
    <source>
        <strain evidence="2">CGMCC 1.10759</strain>
    </source>
</reference>
<organism evidence="1 2">
    <name type="scientific">Steroidobacter flavus</name>
    <dbReference type="NCBI Taxonomy" id="1842136"/>
    <lineage>
        <taxon>Bacteria</taxon>
        <taxon>Pseudomonadati</taxon>
        <taxon>Pseudomonadota</taxon>
        <taxon>Gammaproteobacteria</taxon>
        <taxon>Steroidobacterales</taxon>
        <taxon>Steroidobacteraceae</taxon>
        <taxon>Steroidobacter</taxon>
    </lineage>
</organism>
<dbReference type="RefSeq" id="WP_380599532.1">
    <property type="nucleotide sequence ID" value="NZ_JBHSDU010000003.1"/>
</dbReference>
<dbReference type="Proteomes" id="UP001595904">
    <property type="component" value="Unassembled WGS sequence"/>
</dbReference>
<dbReference type="Pfam" id="PF06718">
    <property type="entry name" value="DUF1203"/>
    <property type="match status" value="1"/>
</dbReference>
<evidence type="ECO:0000313" key="2">
    <source>
        <dbReference type="Proteomes" id="UP001595904"/>
    </source>
</evidence>
<evidence type="ECO:0000313" key="1">
    <source>
        <dbReference type="EMBL" id="MFC4311308.1"/>
    </source>
</evidence>
<dbReference type="EMBL" id="JBHSDU010000003">
    <property type="protein sequence ID" value="MFC4311308.1"/>
    <property type="molecule type" value="Genomic_DNA"/>
</dbReference>
<dbReference type="PIRSF" id="PIRSF034110">
    <property type="entry name" value="DUF1203"/>
    <property type="match status" value="1"/>
</dbReference>
<comment type="caution">
    <text evidence="1">The sequence shown here is derived from an EMBL/GenBank/DDBJ whole genome shotgun (WGS) entry which is preliminary data.</text>
</comment>
<dbReference type="InterPro" id="IPR009593">
    <property type="entry name" value="DUF1203"/>
</dbReference>